<dbReference type="EMBL" id="VCAZ01000194">
    <property type="protein sequence ID" value="TTF26776.1"/>
    <property type="molecule type" value="Genomic_DNA"/>
</dbReference>
<evidence type="ECO:0000313" key="2">
    <source>
        <dbReference type="EMBL" id="TTF26776.1"/>
    </source>
</evidence>
<feature type="compositionally biased region" description="Polar residues" evidence="1">
    <location>
        <begin position="11"/>
        <end position="21"/>
    </location>
</feature>
<name>A0A556VAK9_BAGYA</name>
<reference evidence="2 3" key="1">
    <citation type="journal article" date="2019" name="Genome Biol. Evol.">
        <title>Whole-Genome Sequencing of the Giant Devil Catfish, Bagarius yarrelli.</title>
        <authorList>
            <person name="Jiang W."/>
            <person name="Lv Y."/>
            <person name="Cheng L."/>
            <person name="Yang K."/>
            <person name="Chao B."/>
            <person name="Wang X."/>
            <person name="Li Y."/>
            <person name="Pan X."/>
            <person name="You X."/>
            <person name="Zhang Y."/>
            <person name="Yang J."/>
            <person name="Li J."/>
            <person name="Zhang X."/>
            <person name="Liu S."/>
            <person name="Sun C."/>
            <person name="Yang J."/>
            <person name="Shi Q."/>
        </authorList>
    </citation>
    <scope>NUCLEOTIDE SEQUENCE [LARGE SCALE GENOMIC DNA]</scope>
    <source>
        <strain evidence="2">JWS20170419001</strain>
        <tissue evidence="2">Muscle</tissue>
    </source>
</reference>
<accession>A0A556VAK9</accession>
<gene>
    <name evidence="2" type="ORF">Baya_15007</name>
</gene>
<keyword evidence="3" id="KW-1185">Reference proteome</keyword>
<sequence length="92" mass="10195">MKKWRDKGGQKKQQLKPNPGSSDAPGNRNTSLNRTEEENDRRRFVRGAEGVLEEKEDDEMSVCGLFGVAGVHESCDTRSDVNVLLCASENVS</sequence>
<evidence type="ECO:0000256" key="1">
    <source>
        <dbReference type="SAM" id="MobiDB-lite"/>
    </source>
</evidence>
<proteinExistence type="predicted"/>
<organism evidence="2 3">
    <name type="scientific">Bagarius yarrelli</name>
    <name type="common">Goonch</name>
    <name type="synonym">Bagrus yarrelli</name>
    <dbReference type="NCBI Taxonomy" id="175774"/>
    <lineage>
        <taxon>Eukaryota</taxon>
        <taxon>Metazoa</taxon>
        <taxon>Chordata</taxon>
        <taxon>Craniata</taxon>
        <taxon>Vertebrata</taxon>
        <taxon>Euteleostomi</taxon>
        <taxon>Actinopterygii</taxon>
        <taxon>Neopterygii</taxon>
        <taxon>Teleostei</taxon>
        <taxon>Ostariophysi</taxon>
        <taxon>Siluriformes</taxon>
        <taxon>Sisoridae</taxon>
        <taxon>Sisorinae</taxon>
        <taxon>Bagarius</taxon>
    </lineage>
</organism>
<evidence type="ECO:0000313" key="3">
    <source>
        <dbReference type="Proteomes" id="UP000319801"/>
    </source>
</evidence>
<dbReference type="AlphaFoldDB" id="A0A556VAK9"/>
<protein>
    <submittedName>
        <fullName evidence="2">Uncharacterized protein</fullName>
    </submittedName>
</protein>
<dbReference type="Proteomes" id="UP000319801">
    <property type="component" value="Unassembled WGS sequence"/>
</dbReference>
<feature type="region of interest" description="Disordered" evidence="1">
    <location>
        <begin position="1"/>
        <end position="50"/>
    </location>
</feature>
<comment type="caution">
    <text evidence="2">The sequence shown here is derived from an EMBL/GenBank/DDBJ whole genome shotgun (WGS) entry which is preliminary data.</text>
</comment>